<feature type="compositionally biased region" description="Basic and acidic residues" evidence="1">
    <location>
        <begin position="1"/>
        <end position="11"/>
    </location>
</feature>
<sequence length="537" mass="59526">MLEGKIDHGEADGADNDPYSKAAPAPASSRFLGVDWARFWQWLGGTYKGKFSTLASCLLLLAVILALVSAQAISRSSDDLMTIAQGSVPSVDAAQSMSQYIEDIDAKAADYLVTAELTQYASCVLPEQPRTTYSLTVHDCDDQTISSEMLLFNQQLYLAAHNVTYPGERTAIERIMAGSQEYMAAIERMRTEYIQAKDKGDASDPHLQNAWKAYLDASQVLHTKIGWQLPQDSDGHIIFPEANPPVCTLTSQGDSVPAEQWAAGSIEDNITCLNNINKTSLDNAYVDTQNFLSGTFALLVLLCGLLTLLLLCGSIYMAVTTHRVFNLGLVPAFLVGLVLSANLLSLFGTMMGQHGSFGQAVKDDYDSVYYAAQLKRYGTIANGDESRWLISLKFNDQEQARHWQNDWELNIRQVNTLISHAQQNRTWPEEDQPLADMSQYWKSYTDIDTRIRTTAKDQNDDQRIADAEMLSTGQSNDTFNTFSNAVDRLSQANRSHYDGTVASTQSELSLYVLLCSILFPLVGVASVWGIGRRFRDF</sequence>
<feature type="transmembrane region" description="Helical" evidence="2">
    <location>
        <begin position="51"/>
        <end position="73"/>
    </location>
</feature>
<evidence type="ECO:0000313" key="3">
    <source>
        <dbReference type="EMBL" id="GHO53493.1"/>
    </source>
</evidence>
<reference evidence="3 4" key="1">
    <citation type="journal article" date="2021" name="Int. J. Syst. Evol. Microbiol.">
        <title>Reticulibacter mediterranei gen. nov., sp. nov., within the new family Reticulibacteraceae fam. nov., and Ktedonospora formicarum gen. nov., sp. nov., Ktedonobacter robiniae sp. nov., Dictyobacter formicarum sp. nov. and Dictyobacter arantiisoli sp. nov., belonging to the class Ktedonobacteria.</title>
        <authorList>
            <person name="Yabe S."/>
            <person name="Zheng Y."/>
            <person name="Wang C.M."/>
            <person name="Sakai Y."/>
            <person name="Abe K."/>
            <person name="Yokota A."/>
            <person name="Donadio S."/>
            <person name="Cavaletti L."/>
            <person name="Monciardini P."/>
        </authorList>
    </citation>
    <scope>NUCLEOTIDE SEQUENCE [LARGE SCALE GENOMIC DNA]</scope>
    <source>
        <strain evidence="3 4">SOSP1-30</strain>
    </source>
</reference>
<feature type="transmembrane region" description="Helical" evidence="2">
    <location>
        <begin position="325"/>
        <end position="347"/>
    </location>
</feature>
<dbReference type="EMBL" id="BNJG01000001">
    <property type="protein sequence ID" value="GHO53493.1"/>
    <property type="molecule type" value="Genomic_DNA"/>
</dbReference>
<comment type="caution">
    <text evidence="3">The sequence shown here is derived from an EMBL/GenBank/DDBJ whole genome shotgun (WGS) entry which is preliminary data.</text>
</comment>
<evidence type="ECO:0000313" key="4">
    <source>
        <dbReference type="Proteomes" id="UP000654345"/>
    </source>
</evidence>
<protein>
    <submittedName>
        <fullName evidence="3">Uncharacterized protein</fullName>
    </submittedName>
</protein>
<dbReference type="RefSeq" id="WP_201370317.1">
    <property type="nucleotide sequence ID" value="NZ_BNJG01000001.1"/>
</dbReference>
<name>A0ABQ3ULF1_9CHLR</name>
<keyword evidence="4" id="KW-1185">Reference proteome</keyword>
<keyword evidence="2" id="KW-1133">Transmembrane helix</keyword>
<feature type="transmembrane region" description="Helical" evidence="2">
    <location>
        <begin position="296"/>
        <end position="319"/>
    </location>
</feature>
<keyword evidence="2" id="KW-0472">Membrane</keyword>
<evidence type="ECO:0000256" key="2">
    <source>
        <dbReference type="SAM" id="Phobius"/>
    </source>
</evidence>
<dbReference type="Proteomes" id="UP000654345">
    <property type="component" value="Unassembled WGS sequence"/>
</dbReference>
<feature type="region of interest" description="Disordered" evidence="1">
    <location>
        <begin position="1"/>
        <end position="20"/>
    </location>
</feature>
<keyword evidence="2" id="KW-0812">Transmembrane</keyword>
<organism evidence="3 4">
    <name type="scientific">Ktedonobacter robiniae</name>
    <dbReference type="NCBI Taxonomy" id="2778365"/>
    <lineage>
        <taxon>Bacteria</taxon>
        <taxon>Bacillati</taxon>
        <taxon>Chloroflexota</taxon>
        <taxon>Ktedonobacteria</taxon>
        <taxon>Ktedonobacterales</taxon>
        <taxon>Ktedonobacteraceae</taxon>
        <taxon>Ktedonobacter</taxon>
    </lineage>
</organism>
<evidence type="ECO:0000256" key="1">
    <source>
        <dbReference type="SAM" id="MobiDB-lite"/>
    </source>
</evidence>
<gene>
    <name evidence="3" type="ORF">KSB_19680</name>
</gene>
<proteinExistence type="predicted"/>
<accession>A0ABQ3ULF1</accession>
<feature type="transmembrane region" description="Helical" evidence="2">
    <location>
        <begin position="510"/>
        <end position="531"/>
    </location>
</feature>